<gene>
    <name evidence="8" type="ORF">GCM10007315_32530</name>
</gene>
<protein>
    <submittedName>
        <fullName evidence="8">ABC transporter substrate-binding protein</fullName>
    </submittedName>
</protein>
<dbReference type="PROSITE" id="PS50983">
    <property type="entry name" value="FE_B12_PBP"/>
    <property type="match status" value="1"/>
</dbReference>
<sequence length="311" mass="33984">MRLIPLLLALCAALPLHAEPVTIDHRFGTTIVEATPQRIVSVGYHEQDFLYALGIAPIGVHEWFGGHPYATWEWAEPARLALGAEPQVQRGFEIDLEWVYQQQPDLILATFAPMDQTTYDQLSLIAPVVAPPAGFPDWGAPWQEELRLIARATGRADQGEAIIAKVEADLQRLAAAYPAFAGREAAVAYVNGTDLVGYGPADGSNRLMAALGFAIPPEYTELVSAAGNFAVSLERIDLFDRDVILWLAESEGRELLDALPAFADSDMPKASVWLDATETGAMSFQSPLSIPWVAEKLAPRLDQALKNRPRD</sequence>
<dbReference type="Proteomes" id="UP000638981">
    <property type="component" value="Unassembled WGS sequence"/>
</dbReference>
<dbReference type="Gene3D" id="3.40.50.1980">
    <property type="entry name" value="Nitrogenase molybdenum iron protein domain"/>
    <property type="match status" value="2"/>
</dbReference>
<dbReference type="GO" id="GO:0030288">
    <property type="term" value="C:outer membrane-bounded periplasmic space"/>
    <property type="evidence" value="ECO:0007669"/>
    <property type="project" value="TreeGrafter"/>
</dbReference>
<feature type="chain" id="PRO_5037494608" evidence="6">
    <location>
        <begin position="19"/>
        <end position="311"/>
    </location>
</feature>
<organism evidence="8 9">
    <name type="scientific">Neogemmobacter tilapiae</name>
    <dbReference type="NCBI Taxonomy" id="875041"/>
    <lineage>
        <taxon>Bacteria</taxon>
        <taxon>Pseudomonadati</taxon>
        <taxon>Pseudomonadota</taxon>
        <taxon>Alphaproteobacteria</taxon>
        <taxon>Rhodobacterales</taxon>
        <taxon>Paracoccaceae</taxon>
        <taxon>Neogemmobacter</taxon>
    </lineage>
</organism>
<accession>A0A918TY24</accession>
<comment type="similarity">
    <text evidence="2">Belongs to the bacterial solute-binding protein 8 family.</text>
</comment>
<comment type="subcellular location">
    <subcellularLocation>
        <location evidence="1">Cell envelope</location>
    </subcellularLocation>
</comment>
<dbReference type="PANTHER" id="PTHR30532">
    <property type="entry name" value="IRON III DICITRATE-BINDING PERIPLASMIC PROTEIN"/>
    <property type="match status" value="1"/>
</dbReference>
<keyword evidence="4" id="KW-0408">Iron</keyword>
<keyword evidence="9" id="KW-1185">Reference proteome</keyword>
<keyword evidence="5 6" id="KW-0732">Signal</keyword>
<evidence type="ECO:0000313" key="9">
    <source>
        <dbReference type="Proteomes" id="UP000638981"/>
    </source>
</evidence>
<dbReference type="GO" id="GO:1901678">
    <property type="term" value="P:iron coordination entity transport"/>
    <property type="evidence" value="ECO:0007669"/>
    <property type="project" value="UniProtKB-ARBA"/>
</dbReference>
<name>A0A918TY24_9RHOB</name>
<evidence type="ECO:0000256" key="6">
    <source>
        <dbReference type="SAM" id="SignalP"/>
    </source>
</evidence>
<dbReference type="Pfam" id="PF01497">
    <property type="entry name" value="Peripla_BP_2"/>
    <property type="match status" value="1"/>
</dbReference>
<dbReference type="RefSeq" id="WP_189413042.1">
    <property type="nucleotide sequence ID" value="NZ_BMYJ01000012.1"/>
</dbReference>
<dbReference type="EMBL" id="BMYJ01000012">
    <property type="protein sequence ID" value="GHC65422.1"/>
    <property type="molecule type" value="Genomic_DNA"/>
</dbReference>
<dbReference type="InterPro" id="IPR002491">
    <property type="entry name" value="ABC_transptr_periplasmic_BD"/>
</dbReference>
<feature type="signal peptide" evidence="6">
    <location>
        <begin position="1"/>
        <end position="18"/>
    </location>
</feature>
<evidence type="ECO:0000313" key="8">
    <source>
        <dbReference type="EMBL" id="GHC65422.1"/>
    </source>
</evidence>
<evidence type="ECO:0000256" key="4">
    <source>
        <dbReference type="ARBA" id="ARBA00022496"/>
    </source>
</evidence>
<keyword evidence="3" id="KW-0813">Transport</keyword>
<keyword evidence="4" id="KW-0410">Iron transport</keyword>
<evidence type="ECO:0000256" key="2">
    <source>
        <dbReference type="ARBA" id="ARBA00008814"/>
    </source>
</evidence>
<reference evidence="8" key="1">
    <citation type="journal article" date="2014" name="Int. J. Syst. Evol. Microbiol.">
        <title>Complete genome sequence of Corynebacterium casei LMG S-19264T (=DSM 44701T), isolated from a smear-ripened cheese.</title>
        <authorList>
            <consortium name="US DOE Joint Genome Institute (JGI-PGF)"/>
            <person name="Walter F."/>
            <person name="Albersmeier A."/>
            <person name="Kalinowski J."/>
            <person name="Ruckert C."/>
        </authorList>
    </citation>
    <scope>NUCLEOTIDE SEQUENCE</scope>
    <source>
        <strain evidence="8">KCTC 23310</strain>
    </source>
</reference>
<dbReference type="InterPro" id="IPR051313">
    <property type="entry name" value="Bact_iron-sidero_bind"/>
</dbReference>
<reference evidence="8" key="2">
    <citation type="submission" date="2020-09" db="EMBL/GenBank/DDBJ databases">
        <authorList>
            <person name="Sun Q."/>
            <person name="Kim S."/>
        </authorList>
    </citation>
    <scope>NUCLEOTIDE SEQUENCE</scope>
    <source>
        <strain evidence="8">KCTC 23310</strain>
    </source>
</reference>
<proteinExistence type="inferred from homology"/>
<dbReference type="SUPFAM" id="SSF53807">
    <property type="entry name" value="Helical backbone' metal receptor"/>
    <property type="match status" value="1"/>
</dbReference>
<dbReference type="PANTHER" id="PTHR30532:SF24">
    <property type="entry name" value="FERRIC ENTEROBACTIN-BINDING PERIPLASMIC PROTEIN FEPB"/>
    <property type="match status" value="1"/>
</dbReference>
<dbReference type="AlphaFoldDB" id="A0A918TY24"/>
<evidence type="ECO:0000256" key="1">
    <source>
        <dbReference type="ARBA" id="ARBA00004196"/>
    </source>
</evidence>
<comment type="caution">
    <text evidence="8">The sequence shown here is derived from an EMBL/GenBank/DDBJ whole genome shotgun (WGS) entry which is preliminary data.</text>
</comment>
<keyword evidence="4" id="KW-0406">Ion transport</keyword>
<evidence type="ECO:0000259" key="7">
    <source>
        <dbReference type="PROSITE" id="PS50983"/>
    </source>
</evidence>
<feature type="domain" description="Fe/B12 periplasmic-binding" evidence="7">
    <location>
        <begin position="38"/>
        <end position="305"/>
    </location>
</feature>
<evidence type="ECO:0000256" key="3">
    <source>
        <dbReference type="ARBA" id="ARBA00022448"/>
    </source>
</evidence>
<evidence type="ECO:0000256" key="5">
    <source>
        <dbReference type="ARBA" id="ARBA00022729"/>
    </source>
</evidence>